<organism evidence="3 4">
    <name type="scientific">Plantactinospora siamensis</name>
    <dbReference type="NCBI Taxonomy" id="555372"/>
    <lineage>
        <taxon>Bacteria</taxon>
        <taxon>Bacillati</taxon>
        <taxon>Actinomycetota</taxon>
        <taxon>Actinomycetes</taxon>
        <taxon>Micromonosporales</taxon>
        <taxon>Micromonosporaceae</taxon>
        <taxon>Plantactinospora</taxon>
    </lineage>
</organism>
<dbReference type="SMART" id="SM00422">
    <property type="entry name" value="HTH_MERR"/>
    <property type="match status" value="1"/>
</dbReference>
<dbReference type="Pfam" id="PF13411">
    <property type="entry name" value="MerR_1"/>
    <property type="match status" value="1"/>
</dbReference>
<proteinExistence type="predicted"/>
<evidence type="ECO:0000313" key="4">
    <source>
        <dbReference type="Proteomes" id="UP001589894"/>
    </source>
</evidence>
<dbReference type="EMBL" id="JBHLUE010000019">
    <property type="protein sequence ID" value="MFC0567056.1"/>
    <property type="molecule type" value="Genomic_DNA"/>
</dbReference>
<dbReference type="RefSeq" id="WP_377342243.1">
    <property type="nucleotide sequence ID" value="NZ_JBHLUE010000019.1"/>
</dbReference>
<dbReference type="PANTHER" id="PTHR30204">
    <property type="entry name" value="REDOX-CYCLING DRUG-SENSING TRANSCRIPTIONAL ACTIVATOR SOXR"/>
    <property type="match status" value="1"/>
</dbReference>
<keyword evidence="1" id="KW-0238">DNA-binding</keyword>
<protein>
    <submittedName>
        <fullName evidence="3">MerR family transcriptional regulator</fullName>
    </submittedName>
</protein>
<dbReference type="Proteomes" id="UP001589894">
    <property type="component" value="Unassembled WGS sequence"/>
</dbReference>
<keyword evidence="4" id="KW-1185">Reference proteome</keyword>
<dbReference type="CDD" id="cd00592">
    <property type="entry name" value="HTH_MerR-like"/>
    <property type="match status" value="1"/>
</dbReference>
<feature type="domain" description="HTH merR-type" evidence="2">
    <location>
        <begin position="5"/>
        <end position="74"/>
    </location>
</feature>
<comment type="caution">
    <text evidence="3">The sequence shown here is derived from an EMBL/GenBank/DDBJ whole genome shotgun (WGS) entry which is preliminary data.</text>
</comment>
<dbReference type="InterPro" id="IPR047057">
    <property type="entry name" value="MerR_fam"/>
</dbReference>
<dbReference type="PANTHER" id="PTHR30204:SF93">
    <property type="entry name" value="HTH MERR-TYPE DOMAIN-CONTAINING PROTEIN"/>
    <property type="match status" value="1"/>
</dbReference>
<evidence type="ECO:0000259" key="2">
    <source>
        <dbReference type="PROSITE" id="PS50937"/>
    </source>
</evidence>
<accession>A0ABV6P1Z6</accession>
<reference evidence="3 4" key="1">
    <citation type="submission" date="2024-09" db="EMBL/GenBank/DDBJ databases">
        <authorList>
            <person name="Sun Q."/>
            <person name="Mori K."/>
        </authorList>
    </citation>
    <scope>NUCLEOTIDE SEQUENCE [LARGE SCALE GENOMIC DNA]</scope>
    <source>
        <strain evidence="3 4">TBRC 2205</strain>
    </source>
</reference>
<evidence type="ECO:0000313" key="3">
    <source>
        <dbReference type="EMBL" id="MFC0567056.1"/>
    </source>
</evidence>
<dbReference type="InterPro" id="IPR000551">
    <property type="entry name" value="MerR-type_HTH_dom"/>
</dbReference>
<evidence type="ECO:0000256" key="1">
    <source>
        <dbReference type="ARBA" id="ARBA00023125"/>
    </source>
</evidence>
<dbReference type="SUPFAM" id="SSF46955">
    <property type="entry name" value="Putative DNA-binding domain"/>
    <property type="match status" value="1"/>
</dbReference>
<name>A0ABV6P1Z6_9ACTN</name>
<dbReference type="Gene3D" id="1.10.1660.10">
    <property type="match status" value="1"/>
</dbReference>
<dbReference type="InterPro" id="IPR009061">
    <property type="entry name" value="DNA-bd_dom_put_sf"/>
</dbReference>
<dbReference type="PRINTS" id="PR00040">
    <property type="entry name" value="HTHMERR"/>
</dbReference>
<sequence length="315" mass="34045">MDEPLLSIGQLARRTGLTVRAIRFWSDAGLVPPTGRSAAGYRRYDAAAVARLDLVRTLRDLGLDLGTIRRLLDRQATVGDVVHAQIAALDTQIRTLRLRRAILRSVAGRAEHPEGLRLMNELARMSAEERQRMIDEFVDRAFAGIDPAAPGAGLAGAMRQLDLPDDPAPDQVAAWLELAELVSDRDFADRVRAMVLAGSAQPADGDRAMNTWQVVTDEGHRPDLVLAEAGPAAAAGVDPGSPPAAAVLHRIIDPALPAADRARLADRVAVFTDRRVERYWQLMGLLNGRPTFPPASPAFEWFAAALRAHPPVPAG</sequence>
<dbReference type="PROSITE" id="PS50937">
    <property type="entry name" value="HTH_MERR_2"/>
    <property type="match status" value="1"/>
</dbReference>
<gene>
    <name evidence="3" type="ORF">ACFFHU_23310</name>
</gene>